<comment type="similarity">
    <text evidence="2">Belongs to the binding-protein-dependent transport system permease family. FecCD subfamily.</text>
</comment>
<evidence type="ECO:0000256" key="3">
    <source>
        <dbReference type="ARBA" id="ARBA00022448"/>
    </source>
</evidence>
<evidence type="ECO:0000256" key="1">
    <source>
        <dbReference type="ARBA" id="ARBA00004651"/>
    </source>
</evidence>
<keyword evidence="10" id="KW-1185">Reference proteome</keyword>
<evidence type="ECO:0000256" key="8">
    <source>
        <dbReference type="SAM" id="Phobius"/>
    </source>
</evidence>
<feature type="transmembrane region" description="Helical" evidence="8">
    <location>
        <begin position="68"/>
        <end position="89"/>
    </location>
</feature>
<feature type="transmembrane region" description="Helical" evidence="8">
    <location>
        <begin position="122"/>
        <end position="145"/>
    </location>
</feature>
<dbReference type="SUPFAM" id="SSF81345">
    <property type="entry name" value="ABC transporter involved in vitamin B12 uptake, BtuC"/>
    <property type="match status" value="1"/>
</dbReference>
<dbReference type="AlphaFoldDB" id="A0A2W1L722"/>
<organism evidence="9 10">
    <name type="scientific">Paenibacillus sambharensis</name>
    <dbReference type="NCBI Taxonomy" id="1803190"/>
    <lineage>
        <taxon>Bacteria</taxon>
        <taxon>Bacillati</taxon>
        <taxon>Bacillota</taxon>
        <taxon>Bacilli</taxon>
        <taxon>Bacillales</taxon>
        <taxon>Paenibacillaceae</taxon>
        <taxon>Paenibacillus</taxon>
    </lineage>
</organism>
<feature type="transmembrane region" description="Helical" evidence="8">
    <location>
        <begin position="200"/>
        <end position="218"/>
    </location>
</feature>
<evidence type="ECO:0000256" key="4">
    <source>
        <dbReference type="ARBA" id="ARBA00022475"/>
    </source>
</evidence>
<dbReference type="Proteomes" id="UP000249522">
    <property type="component" value="Unassembled WGS sequence"/>
</dbReference>
<dbReference type="GO" id="GO:0005886">
    <property type="term" value="C:plasma membrane"/>
    <property type="evidence" value="ECO:0007669"/>
    <property type="project" value="UniProtKB-SubCell"/>
</dbReference>
<evidence type="ECO:0000256" key="2">
    <source>
        <dbReference type="ARBA" id="ARBA00007935"/>
    </source>
</evidence>
<proteinExistence type="inferred from homology"/>
<keyword evidence="5 8" id="KW-0812">Transmembrane</keyword>
<dbReference type="PANTHER" id="PTHR30472:SF24">
    <property type="entry name" value="FERRIC ENTEROBACTIN TRANSPORT SYSTEM PERMEASE PROTEIN FEPG"/>
    <property type="match status" value="1"/>
</dbReference>
<evidence type="ECO:0000256" key="5">
    <source>
        <dbReference type="ARBA" id="ARBA00022692"/>
    </source>
</evidence>
<feature type="transmembrane region" description="Helical" evidence="8">
    <location>
        <begin position="312"/>
        <end position="332"/>
    </location>
</feature>
<evidence type="ECO:0000313" key="9">
    <source>
        <dbReference type="EMBL" id="PZD94753.1"/>
    </source>
</evidence>
<gene>
    <name evidence="9" type="ORF">DNH61_16650</name>
</gene>
<evidence type="ECO:0000313" key="10">
    <source>
        <dbReference type="Proteomes" id="UP000249522"/>
    </source>
</evidence>
<keyword evidence="6 8" id="KW-1133">Transmembrane helix</keyword>
<keyword evidence="4" id="KW-1003">Cell membrane</keyword>
<accession>A0A2W1L722</accession>
<dbReference type="FunFam" id="1.10.3470.10:FF:000001">
    <property type="entry name" value="Vitamin B12 ABC transporter permease BtuC"/>
    <property type="match status" value="1"/>
</dbReference>
<feature type="transmembrane region" description="Helical" evidence="8">
    <location>
        <begin position="280"/>
        <end position="300"/>
    </location>
</feature>
<protein>
    <submittedName>
        <fullName evidence="9">Iron ABC transporter permease</fullName>
    </submittedName>
</protein>
<dbReference type="OrthoDB" id="9811721at2"/>
<dbReference type="InterPro" id="IPR037294">
    <property type="entry name" value="ABC_BtuC-like"/>
</dbReference>
<name>A0A2W1L722_9BACL</name>
<evidence type="ECO:0000256" key="7">
    <source>
        <dbReference type="ARBA" id="ARBA00023136"/>
    </source>
</evidence>
<feature type="transmembrane region" description="Helical" evidence="8">
    <location>
        <begin position="12"/>
        <end position="32"/>
    </location>
</feature>
<dbReference type="GO" id="GO:0022857">
    <property type="term" value="F:transmembrane transporter activity"/>
    <property type="evidence" value="ECO:0007669"/>
    <property type="project" value="InterPro"/>
</dbReference>
<reference evidence="9 10" key="1">
    <citation type="submission" date="2018-06" db="EMBL/GenBank/DDBJ databases">
        <title>Paenibacillus imtechensis sp. nov.</title>
        <authorList>
            <person name="Pinnaka A.K."/>
            <person name="Singh H."/>
            <person name="Kaur M."/>
        </authorList>
    </citation>
    <scope>NUCLEOTIDE SEQUENCE [LARGE SCALE GENOMIC DNA]</scope>
    <source>
        <strain evidence="9 10">SMB1</strain>
    </source>
</reference>
<comment type="caution">
    <text evidence="9">The sequence shown here is derived from an EMBL/GenBank/DDBJ whole genome shotgun (WGS) entry which is preliminary data.</text>
</comment>
<keyword evidence="3" id="KW-0813">Transport</keyword>
<sequence length="340" mass="34909">MLPGGVSVSNKRLVTLCTVLTAILFGTTAWSVSVGSMNLPVLEVAATLLGGGDETDRRLIFSLRLPRILVAAMVGAGLAVAGAIMQGIFRNPLAAPDIIGINGGASAAAAAFLLFMSGQYSIHLLPVAAFAGAAGAAALIYALAWKNGASPFRLILIGIGISSAASALTTFLLISGDSYRAVQIVSWLTGTVYGKSLEHVYALIPWVAVLIPLAWGMSRHLDVLALGDATATGVGSDVQRTRLVLLMIGVALAGACVGIAGGIAFIGLMAPHMARRLAGIRHRAIIPVSALLGAILLVLADLAGRTLFAPQSLPAGIFTAGFGAPFFFYLLLKRSHKTSG</sequence>
<dbReference type="InterPro" id="IPR000522">
    <property type="entry name" value="ABC_transptr_permease_BtuC"/>
</dbReference>
<feature type="transmembrane region" description="Helical" evidence="8">
    <location>
        <begin position="243"/>
        <end position="268"/>
    </location>
</feature>
<dbReference type="Gene3D" id="1.10.3470.10">
    <property type="entry name" value="ABC transporter involved in vitamin B12 uptake, BtuC"/>
    <property type="match status" value="1"/>
</dbReference>
<comment type="subcellular location">
    <subcellularLocation>
        <location evidence="1">Cell membrane</location>
        <topology evidence="1">Multi-pass membrane protein</topology>
    </subcellularLocation>
</comment>
<dbReference type="CDD" id="cd06550">
    <property type="entry name" value="TM_ABC_iron-siderophores_like"/>
    <property type="match status" value="1"/>
</dbReference>
<dbReference type="EMBL" id="QKRB01000051">
    <property type="protein sequence ID" value="PZD94753.1"/>
    <property type="molecule type" value="Genomic_DNA"/>
</dbReference>
<dbReference type="GO" id="GO:0033214">
    <property type="term" value="P:siderophore-iron import into cell"/>
    <property type="evidence" value="ECO:0007669"/>
    <property type="project" value="TreeGrafter"/>
</dbReference>
<evidence type="ECO:0000256" key="6">
    <source>
        <dbReference type="ARBA" id="ARBA00022989"/>
    </source>
</evidence>
<feature type="transmembrane region" description="Helical" evidence="8">
    <location>
        <begin position="95"/>
        <end position="115"/>
    </location>
</feature>
<feature type="transmembrane region" description="Helical" evidence="8">
    <location>
        <begin position="151"/>
        <end position="174"/>
    </location>
</feature>
<dbReference type="Pfam" id="PF01032">
    <property type="entry name" value="FecCD"/>
    <property type="match status" value="1"/>
</dbReference>
<keyword evidence="7 8" id="KW-0472">Membrane</keyword>
<dbReference type="PANTHER" id="PTHR30472">
    <property type="entry name" value="FERRIC ENTEROBACTIN TRANSPORT SYSTEM PERMEASE PROTEIN"/>
    <property type="match status" value="1"/>
</dbReference>